<organism evidence="4 6">
    <name type="scientific">Cellulomonas hominis</name>
    <dbReference type="NCBI Taxonomy" id="156981"/>
    <lineage>
        <taxon>Bacteria</taxon>
        <taxon>Bacillati</taxon>
        <taxon>Actinomycetota</taxon>
        <taxon>Actinomycetes</taxon>
        <taxon>Micrococcales</taxon>
        <taxon>Cellulomonadaceae</taxon>
        <taxon>Cellulomonas</taxon>
    </lineage>
</organism>
<evidence type="ECO:0000259" key="3">
    <source>
        <dbReference type="Pfam" id="PF17678"/>
    </source>
</evidence>
<dbReference type="Pfam" id="PF17678">
    <property type="entry name" value="Glyco_hydro_92N"/>
    <property type="match status" value="1"/>
</dbReference>
<gene>
    <name evidence="4" type="ORF">CHO01_16450</name>
    <name evidence="5" type="ORF">HNR08_001492</name>
</gene>
<dbReference type="Gene3D" id="1.20.1610.10">
    <property type="entry name" value="alpha-1,2-mannosidases domains"/>
    <property type="match status" value="1"/>
</dbReference>
<reference evidence="4 6" key="1">
    <citation type="submission" date="2019-07" db="EMBL/GenBank/DDBJ databases">
        <title>Whole genome shotgun sequence of Cellulomonas hominis NBRC 16055.</title>
        <authorList>
            <person name="Hosoyama A."/>
            <person name="Uohara A."/>
            <person name="Ohji S."/>
            <person name="Ichikawa N."/>
        </authorList>
    </citation>
    <scope>NUCLEOTIDE SEQUENCE [LARGE SCALE GENOMIC DNA]</scope>
    <source>
        <strain evidence="4 6">NBRC 16055</strain>
    </source>
</reference>
<feature type="domain" description="Glycosyl hydrolase family 92" evidence="2">
    <location>
        <begin position="272"/>
        <end position="712"/>
    </location>
</feature>
<name>A0A511FB87_9CELL</name>
<keyword evidence="6" id="KW-1185">Reference proteome</keyword>
<protein>
    <submittedName>
        <fullName evidence="5">Putative alpha-1,2-mannosidase</fullName>
    </submittedName>
</protein>
<dbReference type="EMBL" id="BJVQ01000018">
    <property type="protein sequence ID" value="GEL46529.1"/>
    <property type="molecule type" value="Genomic_DNA"/>
</dbReference>
<dbReference type="SUPFAM" id="SSF48208">
    <property type="entry name" value="Six-hairpin glycosidases"/>
    <property type="match status" value="1"/>
</dbReference>
<dbReference type="Gene3D" id="2.70.98.10">
    <property type="match status" value="1"/>
</dbReference>
<accession>A0A511FB87</accession>
<reference evidence="5 7" key="2">
    <citation type="submission" date="2020-08" db="EMBL/GenBank/DDBJ databases">
        <title>Sequencing the genomes of 1000 actinobacteria strains.</title>
        <authorList>
            <person name="Klenk H.-P."/>
        </authorList>
    </citation>
    <scope>NUCLEOTIDE SEQUENCE [LARGE SCALE GENOMIC DNA]</scope>
    <source>
        <strain evidence="5 7">DSM 9581</strain>
    </source>
</reference>
<dbReference type="Proteomes" id="UP000564629">
    <property type="component" value="Unassembled WGS sequence"/>
</dbReference>
<evidence type="ECO:0000313" key="7">
    <source>
        <dbReference type="Proteomes" id="UP000564629"/>
    </source>
</evidence>
<proteinExistence type="predicted"/>
<dbReference type="InterPro" id="IPR041371">
    <property type="entry name" value="GH92_N"/>
</dbReference>
<dbReference type="EMBL" id="JACHDN010000001">
    <property type="protein sequence ID" value="MBB5472756.1"/>
    <property type="molecule type" value="Genomic_DNA"/>
</dbReference>
<feature type="domain" description="Glycosyl hydrolase family 92 N-terminal" evidence="3">
    <location>
        <begin position="4"/>
        <end position="167"/>
    </location>
</feature>
<dbReference type="InterPro" id="IPR014718">
    <property type="entry name" value="GH-type_carb-bd"/>
</dbReference>
<evidence type="ECO:0000256" key="1">
    <source>
        <dbReference type="SAM" id="MobiDB-lite"/>
    </source>
</evidence>
<feature type="region of interest" description="Disordered" evidence="1">
    <location>
        <begin position="712"/>
        <end position="741"/>
    </location>
</feature>
<dbReference type="Proteomes" id="UP000321723">
    <property type="component" value="Unassembled WGS sequence"/>
</dbReference>
<dbReference type="Pfam" id="PF07971">
    <property type="entry name" value="Glyco_hydro_92"/>
    <property type="match status" value="1"/>
</dbReference>
<comment type="caution">
    <text evidence="4">The sequence shown here is derived from an EMBL/GenBank/DDBJ whole genome shotgun (WGS) entry which is preliminary data.</text>
</comment>
<dbReference type="GO" id="GO:0030246">
    <property type="term" value="F:carbohydrate binding"/>
    <property type="evidence" value="ECO:0007669"/>
    <property type="project" value="InterPro"/>
</dbReference>
<dbReference type="AlphaFoldDB" id="A0A511FB87"/>
<evidence type="ECO:0000313" key="4">
    <source>
        <dbReference type="EMBL" id="GEL46529.1"/>
    </source>
</evidence>
<dbReference type="PANTHER" id="PTHR12143:SF43">
    <property type="entry name" value="PUTATIVE-RELATED"/>
    <property type="match status" value="1"/>
</dbReference>
<dbReference type="InterPro" id="IPR012939">
    <property type="entry name" value="Glyco_hydro_92"/>
</dbReference>
<evidence type="ECO:0000313" key="6">
    <source>
        <dbReference type="Proteomes" id="UP000321723"/>
    </source>
</evidence>
<dbReference type="GO" id="GO:0005829">
    <property type="term" value="C:cytosol"/>
    <property type="evidence" value="ECO:0007669"/>
    <property type="project" value="TreeGrafter"/>
</dbReference>
<feature type="compositionally biased region" description="Pro residues" evidence="1">
    <location>
        <begin position="732"/>
        <end position="741"/>
    </location>
</feature>
<dbReference type="Gene3D" id="3.30.2080.10">
    <property type="entry name" value="GH92 mannosidase domain"/>
    <property type="match status" value="1"/>
</dbReference>
<dbReference type="InterPro" id="IPR050883">
    <property type="entry name" value="PNGase"/>
</dbReference>
<dbReference type="Gene3D" id="1.20.1050.60">
    <property type="entry name" value="alpha-1,2-mannosidase"/>
    <property type="match status" value="1"/>
</dbReference>
<dbReference type="RefSeq" id="WP_146836377.1">
    <property type="nucleotide sequence ID" value="NZ_BJVQ01000018.1"/>
</dbReference>
<evidence type="ECO:0000313" key="5">
    <source>
        <dbReference type="EMBL" id="MBB5472756.1"/>
    </source>
</evidence>
<dbReference type="GO" id="GO:0000224">
    <property type="term" value="F:peptide-N4-(N-acetyl-beta-glucosaminyl)asparagine amidase activity"/>
    <property type="evidence" value="ECO:0007669"/>
    <property type="project" value="TreeGrafter"/>
</dbReference>
<dbReference type="InterPro" id="IPR008928">
    <property type="entry name" value="6-hairpin_glycosidase_sf"/>
</dbReference>
<sequence length="741" mass="81609">MFEHVDPFIGTEATALPPPSGLAATWWWPKPQVGNTHPGATYPLGMVSACAYSGAYPTGYGRYDLSTEGLPPVLHPTQRASGFTHFQQSGTGAIRKYYNYLRVTPMLQPLDDLGRLYDIVDEDTEPGWYAATLDSGIRCEVTVGPKSAVHRYTFPAHRDARLVVDLSLGGLDIPYGRTVPLRAHLESLEPGVAQGEVTVEGAPLAVHVECDTPSWRQLLWYDRRLMPGGTRLDFDRIRPTTLRPFGLMWAGPTEPGQVVELRFGFSLRGVEQARENLRAECGPGPSSFAERRARTAHAWRQHLGKVAVDTPSSDRRTVMATALYHSLIKPCLAPDESPFWPTDTPFTYDIATMWDIYRTQLPLLTALVPDRAAELATAILHIAEEEGNFPIGYRMARGADRFSRQGSALAHTFLADLCALGVPLDWDWALVHLHNDLRRTYGEEFLLHGRTHPISHTLDLAFGYFCTAVIAHQVGDRQLVAQFAPLADRWRNAFDPATGLLRDSTFYEGGRWNYSFRLLHDMAARIDLAGGDAAFVALLDRFFGYGADPVKQPGVAPSADEMLAGYALDRFEGLNNEPDMEAPWAYQYAGRPDRTAEVVHAVTQQQFGTGRGGLPGNDDSGGLSSWYVWATLGLFPVAGQNLFLLNAPAWREARIDVGGRPLTIETSGFVEPEPDRPPQYVQRVHLDGTELDRTWLTGTEVHAGGRLRVEVGPEPGPWTGACRPPSLSTTRPGPPVPGTAA</sequence>
<dbReference type="OrthoDB" id="9804511at2"/>
<evidence type="ECO:0000259" key="2">
    <source>
        <dbReference type="Pfam" id="PF07971"/>
    </source>
</evidence>
<dbReference type="GO" id="GO:0006516">
    <property type="term" value="P:glycoprotein catabolic process"/>
    <property type="evidence" value="ECO:0007669"/>
    <property type="project" value="TreeGrafter"/>
</dbReference>
<dbReference type="PANTHER" id="PTHR12143">
    <property type="entry name" value="PEPTIDE N-GLYCANASE PNGASE -RELATED"/>
    <property type="match status" value="1"/>
</dbReference>
<dbReference type="GO" id="GO:0005975">
    <property type="term" value="P:carbohydrate metabolic process"/>
    <property type="evidence" value="ECO:0007669"/>
    <property type="project" value="InterPro"/>
</dbReference>